<name>A0A9E8MX41_9FLAO</name>
<dbReference type="Proteomes" id="UP001164705">
    <property type="component" value="Chromosome"/>
</dbReference>
<dbReference type="AlphaFoldDB" id="A0A9E8MX41"/>
<proteinExistence type="predicted"/>
<dbReference type="KEGG" id="lnu:N7U66_06690"/>
<evidence type="ECO:0000313" key="1">
    <source>
        <dbReference type="EMBL" id="WAC03253.1"/>
    </source>
</evidence>
<keyword evidence="2" id="KW-1185">Reference proteome</keyword>
<dbReference type="EMBL" id="CP113088">
    <property type="protein sequence ID" value="WAC03253.1"/>
    <property type="molecule type" value="Genomic_DNA"/>
</dbReference>
<accession>A0A9E8MX41</accession>
<sequence length="40" mass="4570">MTKKISVIHDEVKNIVLSLAAELKADHDIDNNQTCFDFPR</sequence>
<reference evidence="1" key="1">
    <citation type="submission" date="2022-11" db="EMBL/GenBank/DDBJ databases">
        <title>Lacinutrix neustonica HL-RS19T sp. nov., isolated from the surface microlayer sample of brackish Lake Shihwa.</title>
        <authorList>
            <person name="Choi J.Y."/>
            <person name="Hwang C.Y."/>
        </authorList>
    </citation>
    <scope>NUCLEOTIDE SEQUENCE</scope>
    <source>
        <strain evidence="1">HL-RS19</strain>
    </source>
</reference>
<dbReference type="RefSeq" id="WP_267677829.1">
    <property type="nucleotide sequence ID" value="NZ_CP113088.1"/>
</dbReference>
<organism evidence="1 2">
    <name type="scientific">Lacinutrix neustonica</name>
    <dbReference type="NCBI Taxonomy" id="2980107"/>
    <lineage>
        <taxon>Bacteria</taxon>
        <taxon>Pseudomonadati</taxon>
        <taxon>Bacteroidota</taxon>
        <taxon>Flavobacteriia</taxon>
        <taxon>Flavobacteriales</taxon>
        <taxon>Flavobacteriaceae</taxon>
        <taxon>Lacinutrix</taxon>
    </lineage>
</organism>
<gene>
    <name evidence="1" type="ORF">N7U66_06690</name>
</gene>
<protein>
    <submittedName>
        <fullName evidence="1">Uncharacterized protein</fullName>
    </submittedName>
</protein>
<evidence type="ECO:0000313" key="2">
    <source>
        <dbReference type="Proteomes" id="UP001164705"/>
    </source>
</evidence>